<reference evidence="9" key="1">
    <citation type="submission" date="2019-01" db="EMBL/GenBank/DDBJ databases">
        <title>Gri0909 isolated from a small marine red alga.</title>
        <authorList>
            <person name="Kim J."/>
            <person name="Jeong S.E."/>
            <person name="Jeon C.O."/>
        </authorList>
    </citation>
    <scope>NUCLEOTIDE SEQUENCE [LARGE SCALE GENOMIC DNA]</scope>
    <source>
        <strain evidence="9">Gri0909</strain>
    </source>
</reference>
<name>A0A437QUY5_9PROT</name>
<dbReference type="AlphaFoldDB" id="A0A437QUY5"/>
<dbReference type="InterPro" id="IPR001597">
    <property type="entry name" value="ArAA_b-elim_lyase/Thr_aldolase"/>
</dbReference>
<keyword evidence="9" id="KW-1185">Reference proteome</keyword>
<protein>
    <submittedName>
        <fullName evidence="8">Low-specificity L-threonine aldolase</fullName>
        <ecNumber evidence="8">4.1.2.48</ecNumber>
    </submittedName>
</protein>
<evidence type="ECO:0000313" key="9">
    <source>
        <dbReference type="Proteomes" id="UP000287447"/>
    </source>
</evidence>
<dbReference type="InterPro" id="IPR015424">
    <property type="entry name" value="PyrdxlP-dep_Trfase"/>
</dbReference>
<dbReference type="Proteomes" id="UP000287447">
    <property type="component" value="Unassembled WGS sequence"/>
</dbReference>
<evidence type="ECO:0000256" key="5">
    <source>
        <dbReference type="ARBA" id="ARBA00023239"/>
    </source>
</evidence>
<comment type="similarity">
    <text evidence="2">Belongs to the threonine aldolase family.</text>
</comment>
<sequence>MTYPAASSDRPAAFSGANRVIDLRSDTVTRPSQGMYDAIASAAVGDDVYGDDPTVNALEAKAADLMGKEAAVLFASGTQSNLAAVMAHCGRGEEFIIGTGYHIVTYEAMGTAVLGSVAAYSIPTNDVGEIPLDAIKGAVKLPDPHFPVTRLLSLENTHNGMPLSMDYMAKATAVVREAGLNTHLDGARVMNAAVALGVQPAEVGAYFDTVSVCLSKGLGSPVGSVLVGSADLIAKARRIRKMLGGAMRQAGVIAACGLYALENNIDRLAEDHLHASQLADGLAGLNVDGLDVVACNTNMVFVDLSDALVARLPSALLERGVQISGRSSRIRLVAHLDVSADDVDKVVSAFGDACSA</sequence>
<accession>A0A437QUY5</accession>
<dbReference type="PIRSF" id="PIRSF017617">
    <property type="entry name" value="Thr_aldolase"/>
    <property type="match status" value="1"/>
</dbReference>
<dbReference type="Gene3D" id="3.90.1150.10">
    <property type="entry name" value="Aspartate Aminotransferase, domain 1"/>
    <property type="match status" value="1"/>
</dbReference>
<comment type="cofactor">
    <cofactor evidence="1">
        <name>pyridoxal 5'-phosphate</name>
        <dbReference type="ChEBI" id="CHEBI:597326"/>
    </cofactor>
</comment>
<feature type="domain" description="Aromatic amino acid beta-eliminating lyase/threonine aldolase" evidence="7">
    <location>
        <begin position="22"/>
        <end position="303"/>
    </location>
</feature>
<dbReference type="InterPro" id="IPR015422">
    <property type="entry name" value="PyrdxlP-dep_Trfase_small"/>
</dbReference>
<evidence type="ECO:0000256" key="2">
    <source>
        <dbReference type="ARBA" id="ARBA00006966"/>
    </source>
</evidence>
<dbReference type="PANTHER" id="PTHR48097:SF9">
    <property type="entry name" value="L-THREONINE ALDOLASE"/>
    <property type="match status" value="1"/>
</dbReference>
<dbReference type="FunFam" id="3.40.640.10:FF:000030">
    <property type="entry name" value="Low-specificity L-threonine aldolase"/>
    <property type="match status" value="1"/>
</dbReference>
<dbReference type="NCBIfam" id="NF007825">
    <property type="entry name" value="PRK10534.1"/>
    <property type="match status" value="1"/>
</dbReference>
<feature type="modified residue" description="N6-(pyridoxal phosphate)lysine" evidence="6">
    <location>
        <position position="216"/>
    </location>
</feature>
<keyword evidence="4" id="KW-0663">Pyridoxal phosphate</keyword>
<organism evidence="8 9">
    <name type="scientific">Hwanghaeella grinnelliae</name>
    <dbReference type="NCBI Taxonomy" id="2500179"/>
    <lineage>
        <taxon>Bacteria</taxon>
        <taxon>Pseudomonadati</taxon>
        <taxon>Pseudomonadota</taxon>
        <taxon>Alphaproteobacteria</taxon>
        <taxon>Rhodospirillales</taxon>
        <taxon>Rhodospirillaceae</taxon>
        <taxon>Hwanghaeella</taxon>
    </lineage>
</organism>
<evidence type="ECO:0000313" key="8">
    <source>
        <dbReference type="EMBL" id="RVU38308.1"/>
    </source>
</evidence>
<dbReference type="Pfam" id="PF01212">
    <property type="entry name" value="Beta_elim_lyase"/>
    <property type="match status" value="1"/>
</dbReference>
<dbReference type="RefSeq" id="WP_127763680.1">
    <property type="nucleotide sequence ID" value="NZ_SADE01000001.1"/>
</dbReference>
<dbReference type="EC" id="4.1.2.48" evidence="8"/>
<evidence type="ECO:0000259" key="7">
    <source>
        <dbReference type="Pfam" id="PF01212"/>
    </source>
</evidence>
<dbReference type="InterPro" id="IPR023603">
    <property type="entry name" value="Low_specificity_L-TA-like"/>
</dbReference>
<keyword evidence="5 8" id="KW-0456">Lyase</keyword>
<dbReference type="OrthoDB" id="9774495at2"/>
<dbReference type="EMBL" id="SADE01000001">
    <property type="protein sequence ID" value="RVU38308.1"/>
    <property type="molecule type" value="Genomic_DNA"/>
</dbReference>
<evidence type="ECO:0000256" key="3">
    <source>
        <dbReference type="ARBA" id="ARBA00011881"/>
    </source>
</evidence>
<evidence type="ECO:0000256" key="6">
    <source>
        <dbReference type="PIRSR" id="PIRSR017617-1"/>
    </source>
</evidence>
<dbReference type="InterPro" id="IPR015421">
    <property type="entry name" value="PyrdxlP-dep_Trfase_major"/>
</dbReference>
<evidence type="ECO:0000256" key="4">
    <source>
        <dbReference type="ARBA" id="ARBA00022898"/>
    </source>
</evidence>
<dbReference type="GO" id="GO:0005829">
    <property type="term" value="C:cytosol"/>
    <property type="evidence" value="ECO:0007669"/>
    <property type="project" value="TreeGrafter"/>
</dbReference>
<proteinExistence type="inferred from homology"/>
<evidence type="ECO:0000256" key="1">
    <source>
        <dbReference type="ARBA" id="ARBA00001933"/>
    </source>
</evidence>
<dbReference type="NCBIfam" id="NF041359">
    <property type="entry name" value="GntG_guanitoxin"/>
    <property type="match status" value="1"/>
</dbReference>
<dbReference type="GO" id="GO:0006545">
    <property type="term" value="P:glycine biosynthetic process"/>
    <property type="evidence" value="ECO:0007669"/>
    <property type="project" value="TreeGrafter"/>
</dbReference>
<dbReference type="GO" id="GO:0006567">
    <property type="term" value="P:L-threonine catabolic process"/>
    <property type="evidence" value="ECO:0007669"/>
    <property type="project" value="TreeGrafter"/>
</dbReference>
<comment type="caution">
    <text evidence="8">The sequence shown here is derived from an EMBL/GenBank/DDBJ whole genome shotgun (WGS) entry which is preliminary data.</text>
</comment>
<dbReference type="GO" id="GO:0008732">
    <property type="term" value="F:L-allo-threonine aldolase activity"/>
    <property type="evidence" value="ECO:0007669"/>
    <property type="project" value="TreeGrafter"/>
</dbReference>
<dbReference type="PANTHER" id="PTHR48097">
    <property type="entry name" value="L-THREONINE ALDOLASE-RELATED"/>
    <property type="match status" value="1"/>
</dbReference>
<gene>
    <name evidence="8" type="ORF">EOI86_03180</name>
</gene>
<dbReference type="SUPFAM" id="SSF53383">
    <property type="entry name" value="PLP-dependent transferases"/>
    <property type="match status" value="1"/>
</dbReference>
<dbReference type="Gene3D" id="3.40.640.10">
    <property type="entry name" value="Type I PLP-dependent aspartate aminotransferase-like (Major domain)"/>
    <property type="match status" value="1"/>
</dbReference>
<comment type="subunit">
    <text evidence="3">Homotetramer.</text>
</comment>